<evidence type="ECO:0000313" key="3">
    <source>
        <dbReference type="Proteomes" id="UP001163046"/>
    </source>
</evidence>
<dbReference type="OrthoDB" id="5963759at2759"/>
<evidence type="ECO:0000256" key="1">
    <source>
        <dbReference type="SAM" id="MobiDB-lite"/>
    </source>
</evidence>
<gene>
    <name evidence="2" type="ORF">OS493_030062</name>
</gene>
<protein>
    <submittedName>
        <fullName evidence="2">Uncharacterized protein</fullName>
    </submittedName>
</protein>
<feature type="region of interest" description="Disordered" evidence="1">
    <location>
        <begin position="89"/>
        <end position="197"/>
    </location>
</feature>
<dbReference type="EMBL" id="MU826381">
    <property type="protein sequence ID" value="KAJ7377251.1"/>
    <property type="molecule type" value="Genomic_DNA"/>
</dbReference>
<evidence type="ECO:0000313" key="2">
    <source>
        <dbReference type="EMBL" id="KAJ7377251.1"/>
    </source>
</evidence>
<comment type="caution">
    <text evidence="2">The sequence shown here is derived from an EMBL/GenBank/DDBJ whole genome shotgun (WGS) entry which is preliminary data.</text>
</comment>
<reference evidence="2" key="1">
    <citation type="submission" date="2023-01" db="EMBL/GenBank/DDBJ databases">
        <title>Genome assembly of the deep-sea coral Lophelia pertusa.</title>
        <authorList>
            <person name="Herrera S."/>
            <person name="Cordes E."/>
        </authorList>
    </citation>
    <scope>NUCLEOTIDE SEQUENCE</scope>
    <source>
        <strain evidence="2">USNM1676648</strain>
        <tissue evidence="2">Polyp</tissue>
    </source>
</reference>
<feature type="compositionally biased region" description="Basic and acidic residues" evidence="1">
    <location>
        <begin position="165"/>
        <end position="182"/>
    </location>
</feature>
<organism evidence="2 3">
    <name type="scientific">Desmophyllum pertusum</name>
    <dbReference type="NCBI Taxonomy" id="174260"/>
    <lineage>
        <taxon>Eukaryota</taxon>
        <taxon>Metazoa</taxon>
        <taxon>Cnidaria</taxon>
        <taxon>Anthozoa</taxon>
        <taxon>Hexacorallia</taxon>
        <taxon>Scleractinia</taxon>
        <taxon>Caryophylliina</taxon>
        <taxon>Caryophylliidae</taxon>
        <taxon>Desmophyllum</taxon>
    </lineage>
</organism>
<feature type="compositionally biased region" description="Acidic residues" evidence="1">
    <location>
        <begin position="129"/>
        <end position="143"/>
    </location>
</feature>
<sequence length="338" mass="38588">MPRAVSSELGMSITGSSPFSNPRRAKTERENSLTQLSLNREMPGCEVSTQAEVNEVKLPVVTRTARPHNEENNDLEVLLRVRCSDFPLQVHGLKPEGNKTSDKSSRDIERFRADSREISTQERVLCDQNNEESWDESDPEESLEEKNLNASPLSSSTVLEGQRVNLREKDENKQRKLQEKGHKLSSQTDSSLEDLSIDETRKKSLPKLVSLKSRKQDTRWSVFHLPKVDKYDMIHKNIIDVKVCSVFKVNDLKSSLIYSGYKDSWVPHRDKNFMKNSVFFKALMRQPTMLLKQSSILAEESLAAAIQSVEETNARLPPIDTEVIRQEKKLVVRLPPIC</sequence>
<feature type="compositionally biased region" description="Polar residues" evidence="1">
    <location>
        <begin position="148"/>
        <end position="159"/>
    </location>
</feature>
<proteinExistence type="predicted"/>
<keyword evidence="3" id="KW-1185">Reference proteome</keyword>
<feature type="compositionally biased region" description="Basic and acidic residues" evidence="1">
    <location>
        <begin position="93"/>
        <end position="120"/>
    </location>
</feature>
<accession>A0A9W9Z8R1</accession>
<dbReference type="Proteomes" id="UP001163046">
    <property type="component" value="Unassembled WGS sequence"/>
</dbReference>
<dbReference type="AlphaFoldDB" id="A0A9W9Z8R1"/>
<feature type="region of interest" description="Disordered" evidence="1">
    <location>
        <begin position="1"/>
        <end position="42"/>
    </location>
</feature>
<name>A0A9W9Z8R1_9CNID</name>